<dbReference type="Pfam" id="PF00106">
    <property type="entry name" value="adh_short"/>
    <property type="match status" value="1"/>
</dbReference>
<dbReference type="Gene3D" id="3.40.50.720">
    <property type="entry name" value="NAD(P)-binding Rossmann-like Domain"/>
    <property type="match status" value="1"/>
</dbReference>
<dbReference type="InterPro" id="IPR002347">
    <property type="entry name" value="SDR_fam"/>
</dbReference>
<dbReference type="PANTHER" id="PTHR43976">
    <property type="entry name" value="SHORT CHAIN DEHYDROGENASE"/>
    <property type="match status" value="1"/>
</dbReference>
<dbReference type="InterPro" id="IPR036291">
    <property type="entry name" value="NAD(P)-bd_dom_sf"/>
</dbReference>
<dbReference type="EMBL" id="JADEWZ010000007">
    <property type="protein sequence ID" value="MBE9115571.1"/>
    <property type="molecule type" value="Genomic_DNA"/>
</dbReference>
<keyword evidence="2" id="KW-0560">Oxidoreductase</keyword>
<accession>A0A8J7DVJ1</accession>
<dbReference type="PRINTS" id="PR00081">
    <property type="entry name" value="GDHRDH"/>
</dbReference>
<comment type="caution">
    <text evidence="4">The sequence shown here is derived from an EMBL/GenBank/DDBJ whole genome shotgun (WGS) entry which is preliminary data.</text>
</comment>
<proteinExistence type="inferred from homology"/>
<dbReference type="PRINTS" id="PR00080">
    <property type="entry name" value="SDRFAMILY"/>
</dbReference>
<keyword evidence="5" id="KW-1185">Reference proteome</keyword>
<evidence type="ECO:0000256" key="3">
    <source>
        <dbReference type="RuleBase" id="RU000363"/>
    </source>
</evidence>
<evidence type="ECO:0000256" key="1">
    <source>
        <dbReference type="ARBA" id="ARBA00006484"/>
    </source>
</evidence>
<dbReference type="Proteomes" id="UP000654482">
    <property type="component" value="Unassembled WGS sequence"/>
</dbReference>
<evidence type="ECO:0000313" key="5">
    <source>
        <dbReference type="Proteomes" id="UP000654482"/>
    </source>
</evidence>
<gene>
    <name evidence="4" type="ORF">IQ249_06635</name>
</gene>
<evidence type="ECO:0000256" key="2">
    <source>
        <dbReference type="ARBA" id="ARBA00023002"/>
    </source>
</evidence>
<evidence type="ECO:0000313" key="4">
    <source>
        <dbReference type="EMBL" id="MBE9115571.1"/>
    </source>
</evidence>
<sequence length="288" mass="32722">MKSVLITGCSSGFGRGMVDEFLQRGWHVFCTMRDAQQRKDILAEPLKNYGQHITLLSLDLTEPEQRDAVFKEVSQYGRLDCLVNNAGQSLFGALEDLGEEQFLYHMEVNFLAPALLTRSFLPLLRESQGSVIFISSIFGFAGFPLTSAYCASKYALEGFAESLYYELEPHNVRVAVVEPGASRTNFGKNVTWGSGTTKVYRQQTENYHNFKARLSQRAQFNTPLVARRVADIAEKESQSLLSPRSHLRCGSARSRVGRDATLFYWFERLLPKQLSTAILKQLYRRIFY</sequence>
<dbReference type="RefSeq" id="WP_194028660.1">
    <property type="nucleotide sequence ID" value="NZ_JADEWZ010000007.1"/>
</dbReference>
<protein>
    <submittedName>
        <fullName evidence="4">SDR family oxidoreductase</fullName>
    </submittedName>
</protein>
<dbReference type="InterPro" id="IPR051911">
    <property type="entry name" value="SDR_oxidoreductase"/>
</dbReference>
<dbReference type="GO" id="GO:0016491">
    <property type="term" value="F:oxidoreductase activity"/>
    <property type="evidence" value="ECO:0007669"/>
    <property type="project" value="UniProtKB-KW"/>
</dbReference>
<dbReference type="PANTHER" id="PTHR43976:SF16">
    <property type="entry name" value="SHORT-CHAIN DEHYDROGENASE_REDUCTASE FAMILY PROTEIN"/>
    <property type="match status" value="1"/>
</dbReference>
<organism evidence="4 5">
    <name type="scientific">Lusitaniella coriacea LEGE 07157</name>
    <dbReference type="NCBI Taxonomy" id="945747"/>
    <lineage>
        <taxon>Bacteria</taxon>
        <taxon>Bacillati</taxon>
        <taxon>Cyanobacteriota</taxon>
        <taxon>Cyanophyceae</taxon>
        <taxon>Spirulinales</taxon>
        <taxon>Lusitaniellaceae</taxon>
        <taxon>Lusitaniella</taxon>
    </lineage>
</organism>
<dbReference type="CDD" id="cd05374">
    <property type="entry name" value="17beta-HSD-like_SDR_c"/>
    <property type="match status" value="1"/>
</dbReference>
<reference evidence="4" key="1">
    <citation type="submission" date="2020-10" db="EMBL/GenBank/DDBJ databases">
        <authorList>
            <person name="Castelo-Branco R."/>
            <person name="Eusebio N."/>
            <person name="Adriana R."/>
            <person name="Vieira A."/>
            <person name="Brugerolle De Fraissinette N."/>
            <person name="Rezende De Castro R."/>
            <person name="Schneider M.P."/>
            <person name="Vasconcelos V."/>
            <person name="Leao P.N."/>
        </authorList>
    </citation>
    <scope>NUCLEOTIDE SEQUENCE</scope>
    <source>
        <strain evidence="4">LEGE 07157</strain>
    </source>
</reference>
<dbReference type="SUPFAM" id="SSF51735">
    <property type="entry name" value="NAD(P)-binding Rossmann-fold domains"/>
    <property type="match status" value="1"/>
</dbReference>
<dbReference type="AlphaFoldDB" id="A0A8J7DVJ1"/>
<comment type="similarity">
    <text evidence="1 3">Belongs to the short-chain dehydrogenases/reductases (SDR) family.</text>
</comment>
<name>A0A8J7DVJ1_9CYAN</name>